<gene>
    <name evidence="1" type="ORF">ASZ90_003230</name>
</gene>
<dbReference type="Gene3D" id="2.40.160.60">
    <property type="entry name" value="Outer membrane protein transport protein (OMPP1/FadL/TodX)"/>
    <property type="match status" value="1"/>
</dbReference>
<dbReference type="AlphaFoldDB" id="A0A0W8G198"/>
<dbReference type="SUPFAM" id="SSF56935">
    <property type="entry name" value="Porins"/>
    <property type="match status" value="1"/>
</dbReference>
<dbReference type="EMBL" id="LNQE01000386">
    <property type="protein sequence ID" value="KUG26923.1"/>
    <property type="molecule type" value="Genomic_DNA"/>
</dbReference>
<reference evidence="1" key="1">
    <citation type="journal article" date="2015" name="Proc. Natl. Acad. Sci. U.S.A.">
        <title>Networks of energetic and metabolic interactions define dynamics in microbial communities.</title>
        <authorList>
            <person name="Embree M."/>
            <person name="Liu J.K."/>
            <person name="Al-Bassam M.M."/>
            <person name="Zengler K."/>
        </authorList>
    </citation>
    <scope>NUCLEOTIDE SEQUENCE</scope>
</reference>
<comment type="caution">
    <text evidence="1">The sequence shown here is derived from an EMBL/GenBank/DDBJ whole genome shotgun (WGS) entry which is preliminary data.</text>
</comment>
<dbReference type="NCBIfam" id="NF033711">
    <property type="entry name" value="T9SS_PorQ"/>
    <property type="match status" value="1"/>
</dbReference>
<protein>
    <recommendedName>
        <fullName evidence="2">Low affinity penicillin binding protein</fullName>
    </recommendedName>
</protein>
<dbReference type="NCBIfam" id="NF033709">
    <property type="entry name" value="PorV_fam"/>
    <property type="match status" value="1"/>
</dbReference>
<proteinExistence type="predicted"/>
<organism evidence="1">
    <name type="scientific">hydrocarbon metagenome</name>
    <dbReference type="NCBI Taxonomy" id="938273"/>
    <lineage>
        <taxon>unclassified sequences</taxon>
        <taxon>metagenomes</taxon>
        <taxon>ecological metagenomes</taxon>
    </lineage>
</organism>
<accession>A0A0W8G198</accession>
<name>A0A0W8G198_9ZZZZ</name>
<evidence type="ECO:0008006" key="2">
    <source>
        <dbReference type="Google" id="ProtNLM"/>
    </source>
</evidence>
<evidence type="ECO:0000313" key="1">
    <source>
        <dbReference type="EMBL" id="KUG26923.1"/>
    </source>
</evidence>
<sequence length="309" mass="34490">MKHYFGILILFSTFSLLQAQSIFEFLRLDMSPRAAALAGSYVANNDDPNVMFYNPAGINFLKDKPASFSFVKHFVDINSASLTYSQEFEEIGRFGVGVQYINYGSFTEADANGNELGEFGAGEFALTIGYGNKLEENFYYGANVKFIYSGIADYSATGIAMDVGLHYEIPESEWNFGFSILNFGTQLSSYFDETEELPLDIRVGVTKQLAFTPFKFYLSLNRLNENYENFGDRFKQITAGAEIKFSSSLRIRLGYDNERRKDYKIGASTGLAGFNIGVGFNVSDYTVDYSFSSLGSIGALHRFGISTTF</sequence>